<proteinExistence type="predicted"/>
<evidence type="ECO:0000313" key="3">
    <source>
        <dbReference type="Proteomes" id="UP000235005"/>
    </source>
</evidence>
<protein>
    <recommendedName>
        <fullName evidence="1">EthD domain-containing protein</fullName>
    </recommendedName>
</protein>
<dbReference type="EMBL" id="PKUS01000046">
    <property type="protein sequence ID" value="PLW66829.1"/>
    <property type="molecule type" value="Genomic_DNA"/>
</dbReference>
<reference evidence="2 3" key="1">
    <citation type="submission" date="2018-01" db="EMBL/GenBank/DDBJ databases">
        <title>The draft genome sequence of Halioglobus lutimaris HF004.</title>
        <authorList>
            <person name="Du Z.-J."/>
            <person name="Shi M.-J."/>
        </authorList>
    </citation>
    <scope>NUCLEOTIDE SEQUENCE [LARGE SCALE GENOMIC DNA]</scope>
    <source>
        <strain evidence="2 3">HF004</strain>
    </source>
</reference>
<keyword evidence="3" id="KW-1185">Reference proteome</keyword>
<evidence type="ECO:0000259" key="1">
    <source>
        <dbReference type="Pfam" id="PF07110"/>
    </source>
</evidence>
<gene>
    <name evidence="2" type="ORF">C0039_19820</name>
</gene>
<name>A0A2N5WX60_9GAMM</name>
<dbReference type="OrthoDB" id="6369070at2"/>
<dbReference type="Proteomes" id="UP000235005">
    <property type="component" value="Unassembled WGS sequence"/>
</dbReference>
<organism evidence="2 3">
    <name type="scientific">Pseudohalioglobus lutimaris</name>
    <dbReference type="NCBI Taxonomy" id="1737061"/>
    <lineage>
        <taxon>Bacteria</taxon>
        <taxon>Pseudomonadati</taxon>
        <taxon>Pseudomonadota</taxon>
        <taxon>Gammaproteobacteria</taxon>
        <taxon>Cellvibrionales</taxon>
        <taxon>Halieaceae</taxon>
        <taxon>Pseudohalioglobus</taxon>
    </lineage>
</organism>
<dbReference type="GO" id="GO:0016491">
    <property type="term" value="F:oxidoreductase activity"/>
    <property type="evidence" value="ECO:0007669"/>
    <property type="project" value="InterPro"/>
</dbReference>
<dbReference type="InterPro" id="IPR009799">
    <property type="entry name" value="EthD_dom"/>
</dbReference>
<accession>A0A2N5WX60</accession>
<evidence type="ECO:0000313" key="2">
    <source>
        <dbReference type="EMBL" id="PLW66829.1"/>
    </source>
</evidence>
<comment type="caution">
    <text evidence="2">The sequence shown here is derived from an EMBL/GenBank/DDBJ whole genome shotgun (WGS) entry which is preliminary data.</text>
</comment>
<sequence length="82" mass="9365">MRAQKKSDQSDENFYRYWLNEHGPLVASLSASLNIKRYAQSHTIQDALGQTSSAILAEDEARFIDLENSTIFFTEEHCVVDL</sequence>
<dbReference type="Pfam" id="PF07110">
    <property type="entry name" value="EthD"/>
    <property type="match status" value="1"/>
</dbReference>
<dbReference type="SUPFAM" id="SSF54909">
    <property type="entry name" value="Dimeric alpha+beta barrel"/>
    <property type="match status" value="1"/>
</dbReference>
<feature type="domain" description="EthD" evidence="1">
    <location>
        <begin position="6"/>
        <end position="42"/>
    </location>
</feature>
<dbReference type="RefSeq" id="WP_101519084.1">
    <property type="nucleotide sequence ID" value="NZ_PKUS01000046.1"/>
</dbReference>
<dbReference type="Gene3D" id="3.30.70.100">
    <property type="match status" value="1"/>
</dbReference>
<dbReference type="InterPro" id="IPR011008">
    <property type="entry name" value="Dimeric_a/b-barrel"/>
</dbReference>
<dbReference type="AlphaFoldDB" id="A0A2N5WX60"/>